<evidence type="ECO:0000313" key="12">
    <source>
        <dbReference type="Proteomes" id="UP000002745"/>
    </source>
</evidence>
<feature type="transmembrane region" description="Helical" evidence="8">
    <location>
        <begin position="44"/>
        <end position="64"/>
    </location>
</feature>
<dbReference type="RefSeq" id="WP_015827229.1">
    <property type="nucleotide sequence ID" value="NC_012982.1"/>
</dbReference>
<keyword evidence="4 8" id="KW-0812">Transmembrane</keyword>
<feature type="transmembrane region" description="Helical" evidence="8">
    <location>
        <begin position="203"/>
        <end position="228"/>
    </location>
</feature>
<dbReference type="STRING" id="582402.Hbal_1388"/>
<dbReference type="Pfam" id="PF01757">
    <property type="entry name" value="Acyl_transf_3"/>
    <property type="match status" value="1"/>
</dbReference>
<keyword evidence="5 8" id="KW-1133">Transmembrane helix</keyword>
<evidence type="ECO:0000256" key="5">
    <source>
        <dbReference type="ARBA" id="ARBA00022989"/>
    </source>
</evidence>
<dbReference type="AlphaFoldDB" id="C6XIY4"/>
<evidence type="ECO:0000256" key="7">
    <source>
        <dbReference type="ARBA" id="ARBA00023315"/>
    </source>
</evidence>
<keyword evidence="7 11" id="KW-0012">Acyltransferase</keyword>
<comment type="subcellular location">
    <subcellularLocation>
        <location evidence="1">Cell membrane</location>
        <topology evidence="1">Multi-pass membrane protein</topology>
    </subcellularLocation>
</comment>
<dbReference type="GO" id="GO:0016788">
    <property type="term" value="F:hydrolase activity, acting on ester bonds"/>
    <property type="evidence" value="ECO:0007669"/>
    <property type="project" value="UniProtKB-ARBA"/>
</dbReference>
<dbReference type="Proteomes" id="UP000002745">
    <property type="component" value="Chromosome"/>
</dbReference>
<dbReference type="GO" id="GO:0009103">
    <property type="term" value="P:lipopolysaccharide biosynthetic process"/>
    <property type="evidence" value="ECO:0007669"/>
    <property type="project" value="TreeGrafter"/>
</dbReference>
<evidence type="ECO:0000256" key="8">
    <source>
        <dbReference type="SAM" id="Phobius"/>
    </source>
</evidence>
<dbReference type="PANTHER" id="PTHR23028">
    <property type="entry name" value="ACETYLTRANSFERASE"/>
    <property type="match status" value="1"/>
</dbReference>
<dbReference type="GO" id="GO:0016747">
    <property type="term" value="F:acyltransferase activity, transferring groups other than amino-acyl groups"/>
    <property type="evidence" value="ECO:0007669"/>
    <property type="project" value="InterPro"/>
</dbReference>
<evidence type="ECO:0000256" key="3">
    <source>
        <dbReference type="ARBA" id="ARBA00022679"/>
    </source>
</evidence>
<keyword evidence="2" id="KW-1003">Cell membrane</keyword>
<organism evidence="11 12">
    <name type="scientific">Hirschia baltica (strain ATCC 49814 / DSM 5838 / IFAM 1418)</name>
    <dbReference type="NCBI Taxonomy" id="582402"/>
    <lineage>
        <taxon>Bacteria</taxon>
        <taxon>Pseudomonadati</taxon>
        <taxon>Pseudomonadota</taxon>
        <taxon>Alphaproteobacteria</taxon>
        <taxon>Hyphomonadales</taxon>
        <taxon>Hyphomonadaceae</taxon>
        <taxon>Hirschia</taxon>
    </lineage>
</organism>
<sequence length="683" mass="76279">MMKSPNGLIELEKPGYEPSLDGLRAIAVMAVLLYHLGATGLHGGFIGVDVFYIISGFLITRILLSQFEQAKFDYTEFLVRRCRRLLPALFLTIVLTLIGAFLVMSPKHFSETAESAVYSSVSLANWYFWIDSSYFSAGKHVRPLLHTWSLGVEVQFYLAWPLVMALVSWIFYYSRWTAFFVMVFIGAVSFFASVYVQDGYPSAAFYLSIFRVWQFAAGGCIAILLLLPGKNGDIFISEKLHWLFFVGGIVLLGMSMFLLSSDNYNAIRAVLPTIATCALLIGIRTSASRVLLGSRPLVRLGQTSYSLYLIHWPLIILYRYWAFRPLNAWEMIILAGVSMLLAELMYRLVEERFRLPWAGNQKGEVRLVGFVVSSIVMAIGFSGSLIAYQNGWNWRLSEARQEANLETHLSIHCGANFKSLAETACAFGQPKKDPDIVVIGDSHALEFAKGFEALVQADDLSAVLVRQYGVLPFKGVTTYGGEWKVGDFEENLTRVADVPSQIVVIHARFAQYWWGIDAEGEPPTRIGFQDGSPDGIEPSQHAFRVGLDNTLAHFKNAGSKLVVIGAIPYPGLDSSQCIVRPSYLISEDHSEKSCEGLTRMESKERASAVNRVLKKRVEQEGHLFIDPTSVFCPETQSTCLRMFDGKVIYHDSNHLNGVGASILADYVWAMIKQNFGEPFMASM</sequence>
<feature type="transmembrane region" description="Helical" evidence="8">
    <location>
        <begin position="328"/>
        <end position="346"/>
    </location>
</feature>
<name>C6XIY4_HIRBI</name>
<dbReference type="OrthoDB" id="9796461at2"/>
<feature type="transmembrane region" description="Helical" evidence="8">
    <location>
        <begin position="85"/>
        <end position="104"/>
    </location>
</feature>
<keyword evidence="3 11" id="KW-0808">Transferase</keyword>
<evidence type="ECO:0000256" key="6">
    <source>
        <dbReference type="ARBA" id="ARBA00023136"/>
    </source>
</evidence>
<evidence type="ECO:0000259" key="10">
    <source>
        <dbReference type="Pfam" id="PF19040"/>
    </source>
</evidence>
<dbReference type="GO" id="GO:0005886">
    <property type="term" value="C:plasma membrane"/>
    <property type="evidence" value="ECO:0007669"/>
    <property type="project" value="UniProtKB-SubCell"/>
</dbReference>
<dbReference type="PANTHER" id="PTHR23028:SF53">
    <property type="entry name" value="ACYL_TRANSF_3 DOMAIN-CONTAINING PROTEIN"/>
    <property type="match status" value="1"/>
</dbReference>
<dbReference type="InterPro" id="IPR002656">
    <property type="entry name" value="Acyl_transf_3_dom"/>
</dbReference>
<proteinExistence type="predicted"/>
<feature type="transmembrane region" description="Helical" evidence="8">
    <location>
        <begin position="179"/>
        <end position="197"/>
    </location>
</feature>
<keyword evidence="12" id="KW-1185">Reference proteome</keyword>
<gene>
    <name evidence="11" type="ordered locus">Hbal_1388</name>
</gene>
<dbReference type="KEGG" id="hba:Hbal_1388"/>
<dbReference type="eggNOG" id="COG1835">
    <property type="taxonomic scope" value="Bacteria"/>
</dbReference>
<evidence type="ECO:0000259" key="9">
    <source>
        <dbReference type="Pfam" id="PF01757"/>
    </source>
</evidence>
<feature type="transmembrane region" description="Helical" evidence="8">
    <location>
        <begin position="305"/>
        <end position="322"/>
    </location>
</feature>
<dbReference type="HOGENOM" id="CLU_005679_10_4_5"/>
<evidence type="ECO:0000313" key="11">
    <source>
        <dbReference type="EMBL" id="ACT59079.1"/>
    </source>
</evidence>
<feature type="transmembrane region" description="Helical" evidence="8">
    <location>
        <begin position="240"/>
        <end position="260"/>
    </location>
</feature>
<feature type="domain" description="Acyltransferase 3" evidence="9">
    <location>
        <begin position="19"/>
        <end position="342"/>
    </location>
</feature>
<keyword evidence="6 8" id="KW-0472">Membrane</keyword>
<feature type="transmembrane region" description="Helical" evidence="8">
    <location>
        <begin position="154"/>
        <end position="172"/>
    </location>
</feature>
<dbReference type="SUPFAM" id="SSF52266">
    <property type="entry name" value="SGNH hydrolase"/>
    <property type="match status" value="1"/>
</dbReference>
<protein>
    <submittedName>
        <fullName evidence="11">Acyltransferase 3</fullName>
    </submittedName>
</protein>
<dbReference type="Gene3D" id="3.40.50.1110">
    <property type="entry name" value="SGNH hydrolase"/>
    <property type="match status" value="1"/>
</dbReference>
<accession>C6XIY4</accession>
<reference evidence="12" key="1">
    <citation type="journal article" date="2011" name="J. Bacteriol.">
        <title>Genome sequences of eight morphologically diverse alphaproteobacteria.</title>
        <authorList>
            <consortium name="US DOE Joint Genome Institute"/>
            <person name="Brown P.J."/>
            <person name="Kysela D.T."/>
            <person name="Buechlein A."/>
            <person name="Hemmerich C."/>
            <person name="Brun Y.V."/>
        </authorList>
    </citation>
    <scope>NUCLEOTIDE SEQUENCE [LARGE SCALE GENOMIC DNA]</scope>
    <source>
        <strain evidence="12">ATCC 49814 / DSM 5838 / IFAM 1418</strain>
    </source>
</reference>
<dbReference type="InterPro" id="IPR050879">
    <property type="entry name" value="Acyltransferase_3"/>
</dbReference>
<feature type="domain" description="SGNH" evidence="10">
    <location>
        <begin position="422"/>
        <end position="666"/>
    </location>
</feature>
<evidence type="ECO:0000256" key="1">
    <source>
        <dbReference type="ARBA" id="ARBA00004651"/>
    </source>
</evidence>
<evidence type="ECO:0000256" key="2">
    <source>
        <dbReference type="ARBA" id="ARBA00022475"/>
    </source>
</evidence>
<feature type="transmembrane region" description="Helical" evidence="8">
    <location>
        <begin position="367"/>
        <end position="388"/>
    </location>
</feature>
<evidence type="ECO:0000256" key="4">
    <source>
        <dbReference type="ARBA" id="ARBA00022692"/>
    </source>
</evidence>
<feature type="transmembrane region" description="Helical" evidence="8">
    <location>
        <begin position="266"/>
        <end position="284"/>
    </location>
</feature>
<dbReference type="EMBL" id="CP001678">
    <property type="protein sequence ID" value="ACT59079.1"/>
    <property type="molecule type" value="Genomic_DNA"/>
</dbReference>
<dbReference type="InterPro" id="IPR043968">
    <property type="entry name" value="SGNH"/>
</dbReference>
<dbReference type="InterPro" id="IPR036514">
    <property type="entry name" value="SGNH_hydro_sf"/>
</dbReference>
<dbReference type="Pfam" id="PF19040">
    <property type="entry name" value="SGNH"/>
    <property type="match status" value="1"/>
</dbReference>